<dbReference type="InterPro" id="IPR029058">
    <property type="entry name" value="AB_hydrolase_fold"/>
</dbReference>
<name>A0A0X3U0Q7_9RHOB</name>
<dbReference type="EMBL" id="LQBP01000004">
    <property type="protein sequence ID" value="KUJ79240.1"/>
    <property type="molecule type" value="Genomic_DNA"/>
</dbReference>
<accession>A0A0X3U0Q7</accession>
<dbReference type="Gene3D" id="3.40.50.1820">
    <property type="entry name" value="alpha/beta hydrolase"/>
    <property type="match status" value="1"/>
</dbReference>
<dbReference type="SUPFAM" id="SSF53474">
    <property type="entry name" value="alpha/beta-Hydrolases"/>
    <property type="match status" value="1"/>
</dbReference>
<evidence type="ECO:0000313" key="2">
    <source>
        <dbReference type="EMBL" id="KUJ79240.1"/>
    </source>
</evidence>
<dbReference type="GO" id="GO:0047372">
    <property type="term" value="F:monoacylglycerol lipase activity"/>
    <property type="evidence" value="ECO:0007669"/>
    <property type="project" value="TreeGrafter"/>
</dbReference>
<sequence>MLIAMTMPSFQATAQESSELSTAAQEWEATGQYITVDGHRIFYHDVGEGPVILLLHGHPSSSYDWSEVVPNLTEKARVISFDHVGWGLSDKPVRFGYSLMELADVTEALVAELGVTEAHVASHDISTSVHTELMARHLEGSLGFTILSSTVFNGSILQWVSSEPDEQNLAQHNETLFEAMRQMEAMGPELPGILDEITLGNLSEDRISMMVELLLRDNGLQRLPAQAVYMRDRYVHSERWVGAMEQISPLRIVWASDDPVANVAIGRELAQRAKQAEYTEIKGIGHFPNAEAPEVIAEQILLGTGL</sequence>
<dbReference type="PRINTS" id="PR00412">
    <property type="entry name" value="EPOXHYDRLASE"/>
</dbReference>
<keyword evidence="3" id="KW-1185">Reference proteome</keyword>
<dbReference type="Proteomes" id="UP000053690">
    <property type="component" value="Unassembled WGS sequence"/>
</dbReference>
<dbReference type="InterPro" id="IPR050266">
    <property type="entry name" value="AB_hydrolase_sf"/>
</dbReference>
<evidence type="ECO:0000259" key="1">
    <source>
        <dbReference type="Pfam" id="PF00561"/>
    </source>
</evidence>
<dbReference type="PANTHER" id="PTHR43798">
    <property type="entry name" value="MONOACYLGLYCEROL LIPASE"/>
    <property type="match status" value="1"/>
</dbReference>
<protein>
    <recommendedName>
        <fullName evidence="1">AB hydrolase-1 domain-containing protein</fullName>
    </recommendedName>
</protein>
<dbReference type="Pfam" id="PF00561">
    <property type="entry name" value="Abhydrolase_1"/>
    <property type="match status" value="1"/>
</dbReference>
<gene>
    <name evidence="2" type="ORF">AVO44_08355</name>
</gene>
<feature type="domain" description="AB hydrolase-1" evidence="1">
    <location>
        <begin position="50"/>
        <end position="292"/>
    </location>
</feature>
<dbReference type="AlphaFoldDB" id="A0A0X3U0Q7"/>
<dbReference type="InterPro" id="IPR000073">
    <property type="entry name" value="AB_hydrolase_1"/>
</dbReference>
<reference evidence="3" key="1">
    <citation type="submission" date="2015-12" db="EMBL/GenBank/DDBJ databases">
        <authorList>
            <person name="Zhang G."/>
            <person name="Stingl U."/>
        </authorList>
    </citation>
    <scope>NUCLEOTIDE SEQUENCE [LARGE SCALE GENOMIC DNA]</scope>
    <source>
        <strain evidence="3">ZGT108</strain>
    </source>
</reference>
<dbReference type="STRING" id="1685378.AVO44_08355"/>
<dbReference type="GO" id="GO:0016020">
    <property type="term" value="C:membrane"/>
    <property type="evidence" value="ECO:0007669"/>
    <property type="project" value="TreeGrafter"/>
</dbReference>
<comment type="caution">
    <text evidence="2">The sequence shown here is derived from an EMBL/GenBank/DDBJ whole genome shotgun (WGS) entry which is preliminary data.</text>
</comment>
<dbReference type="GO" id="GO:0046464">
    <property type="term" value="P:acylglycerol catabolic process"/>
    <property type="evidence" value="ECO:0007669"/>
    <property type="project" value="TreeGrafter"/>
</dbReference>
<dbReference type="InterPro" id="IPR000639">
    <property type="entry name" value="Epox_hydrolase-like"/>
</dbReference>
<proteinExistence type="predicted"/>
<dbReference type="PANTHER" id="PTHR43798:SF33">
    <property type="entry name" value="HYDROLASE, PUTATIVE (AFU_ORTHOLOGUE AFUA_2G14860)-RELATED"/>
    <property type="match status" value="1"/>
</dbReference>
<organism evidence="2 3">
    <name type="scientific">Ruegeria profundi</name>
    <dbReference type="NCBI Taxonomy" id="1685378"/>
    <lineage>
        <taxon>Bacteria</taxon>
        <taxon>Pseudomonadati</taxon>
        <taxon>Pseudomonadota</taxon>
        <taxon>Alphaproteobacteria</taxon>
        <taxon>Rhodobacterales</taxon>
        <taxon>Roseobacteraceae</taxon>
        <taxon>Ruegeria</taxon>
    </lineage>
</organism>
<evidence type="ECO:0000313" key="3">
    <source>
        <dbReference type="Proteomes" id="UP000053690"/>
    </source>
</evidence>